<gene>
    <name evidence="1" type="ORF">ATNIH1004_002073</name>
</gene>
<proteinExistence type="predicted"/>
<dbReference type="VEuPathDB" id="FungiDB:EYZ11_002441"/>
<dbReference type="EMBL" id="QUQM01000014">
    <property type="protein sequence ID" value="KAA8641272.1"/>
    <property type="molecule type" value="Genomic_DNA"/>
</dbReference>
<accession>A0A5M9M2K6</accession>
<dbReference type="Proteomes" id="UP000324241">
    <property type="component" value="Unassembled WGS sequence"/>
</dbReference>
<sequence>MLSPVAGLFATEGTDPDAIESQSKEAYRRLRISQGMDGQRDVCLRMVIVTIATAIPSASPTCWILPSRKGYLVPPSRRRPPSSCAWPTTLSLFPGRSMHWHRARRRPRVWWFGIGSGHGPAMIRTGCYHGSDDSRLDVVASSIFRRHSMAALMSGVTSMLVIGFSYDDTHTPQYGLAGHGYTAFWLSDW</sequence>
<evidence type="ECO:0000313" key="2">
    <source>
        <dbReference type="Proteomes" id="UP000324241"/>
    </source>
</evidence>
<organism evidence="1 2">
    <name type="scientific">Aspergillus tanneri</name>
    <dbReference type="NCBI Taxonomy" id="1220188"/>
    <lineage>
        <taxon>Eukaryota</taxon>
        <taxon>Fungi</taxon>
        <taxon>Dikarya</taxon>
        <taxon>Ascomycota</taxon>
        <taxon>Pezizomycotina</taxon>
        <taxon>Eurotiomycetes</taxon>
        <taxon>Eurotiomycetidae</taxon>
        <taxon>Eurotiales</taxon>
        <taxon>Aspergillaceae</taxon>
        <taxon>Aspergillus</taxon>
        <taxon>Aspergillus subgen. Circumdati</taxon>
    </lineage>
</organism>
<name>A0A5M9M2K6_9EURO</name>
<comment type="caution">
    <text evidence="1">The sequence shown here is derived from an EMBL/GenBank/DDBJ whole genome shotgun (WGS) entry which is preliminary data.</text>
</comment>
<dbReference type="OrthoDB" id="5091444at2759"/>
<reference evidence="1 2" key="1">
    <citation type="submission" date="2019-08" db="EMBL/GenBank/DDBJ databases">
        <title>The genome sequence of a newly discovered highly antifungal drug resistant Aspergillus species, Aspergillus tanneri NIH 1004.</title>
        <authorList>
            <person name="Mounaud S."/>
            <person name="Singh I."/>
            <person name="Joardar V."/>
            <person name="Pakala S."/>
            <person name="Pakala S."/>
            <person name="Venepally P."/>
            <person name="Chung J.K."/>
            <person name="Losada L."/>
            <person name="Nierman W.C."/>
        </authorList>
    </citation>
    <scope>NUCLEOTIDE SEQUENCE [LARGE SCALE GENOMIC DNA]</scope>
    <source>
        <strain evidence="1 2">NIH1004</strain>
    </source>
</reference>
<dbReference type="GeneID" id="54324775"/>
<evidence type="ECO:0000313" key="1">
    <source>
        <dbReference type="EMBL" id="KAA8641272.1"/>
    </source>
</evidence>
<protein>
    <submittedName>
        <fullName evidence="1">Uncharacterized protein</fullName>
    </submittedName>
</protein>
<dbReference type="RefSeq" id="XP_033420634.1">
    <property type="nucleotide sequence ID" value="XM_033566768.1"/>
</dbReference>
<dbReference type="AlphaFoldDB" id="A0A5M9M2K6"/>